<protein>
    <recommendedName>
        <fullName evidence="3">PPM-type phosphatase domain-containing protein</fullName>
    </recommendedName>
</protein>
<proteinExistence type="predicted"/>
<dbReference type="Gene3D" id="3.60.40.10">
    <property type="entry name" value="PPM-type phosphatase domain"/>
    <property type="match status" value="1"/>
</dbReference>
<dbReference type="EMBL" id="MHLW01000026">
    <property type="protein sequence ID" value="OGZ17771.1"/>
    <property type="molecule type" value="Genomic_DNA"/>
</dbReference>
<dbReference type="AlphaFoldDB" id="A0A1G2DXI4"/>
<dbReference type="SUPFAM" id="SSF81606">
    <property type="entry name" value="PP2C-like"/>
    <property type="match status" value="1"/>
</dbReference>
<evidence type="ECO:0008006" key="3">
    <source>
        <dbReference type="Google" id="ProtNLM"/>
    </source>
</evidence>
<organism evidence="1 2">
    <name type="scientific">Candidatus Nealsonbacteria bacterium RBG_13_37_56</name>
    <dbReference type="NCBI Taxonomy" id="1801661"/>
    <lineage>
        <taxon>Bacteria</taxon>
        <taxon>Candidatus Nealsoniibacteriota</taxon>
    </lineage>
</organism>
<reference evidence="1 2" key="1">
    <citation type="journal article" date="2016" name="Nat. Commun.">
        <title>Thousands of microbial genomes shed light on interconnected biogeochemical processes in an aquifer system.</title>
        <authorList>
            <person name="Anantharaman K."/>
            <person name="Brown C.T."/>
            <person name="Hug L.A."/>
            <person name="Sharon I."/>
            <person name="Castelle C.J."/>
            <person name="Probst A.J."/>
            <person name="Thomas B.C."/>
            <person name="Singh A."/>
            <person name="Wilkins M.J."/>
            <person name="Karaoz U."/>
            <person name="Brodie E.L."/>
            <person name="Williams K.H."/>
            <person name="Hubbard S.S."/>
            <person name="Banfield J.F."/>
        </authorList>
    </citation>
    <scope>NUCLEOTIDE SEQUENCE [LARGE SCALE GENOMIC DNA]</scope>
</reference>
<name>A0A1G2DXI4_9BACT</name>
<sequence length="292" mass="32373">MKKIPIVEMLYDPGREDREFIEDRSFCNLSSGIFAAIDGFSAPYSYQNPPLLFNGLSGGEMVSDIVVSTLAWATPNSILKKLVIKINEAIKTEQANYGIRLDDAGSLAGASAVIGKIGNNQIEIIQAGDCYAVWAFNDGQIAFTKNKIYETDLQARENFAYLMKKHQNNRLKAWIEHCPFLADLKRKTVNKEQRAILNGQLEAASCWQELNTPLQGLELLIVFTDGFIAAEQMADEKIMAKDVIDLYKARGGAGAETGLKRILAATRAIQRMNIQTSHEPYPEATAMAISFE</sequence>
<dbReference type="Proteomes" id="UP000178893">
    <property type="component" value="Unassembled WGS sequence"/>
</dbReference>
<accession>A0A1G2DXI4</accession>
<evidence type="ECO:0000313" key="1">
    <source>
        <dbReference type="EMBL" id="OGZ17771.1"/>
    </source>
</evidence>
<gene>
    <name evidence="1" type="ORF">A2V72_01880</name>
</gene>
<evidence type="ECO:0000313" key="2">
    <source>
        <dbReference type="Proteomes" id="UP000178893"/>
    </source>
</evidence>
<dbReference type="InterPro" id="IPR036457">
    <property type="entry name" value="PPM-type-like_dom_sf"/>
</dbReference>
<comment type="caution">
    <text evidence="1">The sequence shown here is derived from an EMBL/GenBank/DDBJ whole genome shotgun (WGS) entry which is preliminary data.</text>
</comment>